<protein>
    <submittedName>
        <fullName evidence="2">Trehalose utilization</fullName>
    </submittedName>
</protein>
<dbReference type="Proteomes" id="UP000485484">
    <property type="component" value="Unassembled WGS sequence"/>
</dbReference>
<dbReference type="EMBL" id="MWAK01000059">
    <property type="protein sequence ID" value="OPZ92912.1"/>
    <property type="molecule type" value="Genomic_DNA"/>
</dbReference>
<keyword evidence="1" id="KW-0732">Signal</keyword>
<reference evidence="2" key="1">
    <citation type="submission" date="2017-02" db="EMBL/GenBank/DDBJ databases">
        <title>Delving into the versatile metabolic prowess of the omnipresent phylum Bacteroidetes.</title>
        <authorList>
            <person name="Nobu M.K."/>
            <person name="Mei R."/>
            <person name="Narihiro T."/>
            <person name="Kuroda K."/>
            <person name="Liu W.-T."/>
        </authorList>
    </citation>
    <scope>NUCLEOTIDE SEQUENCE</scope>
    <source>
        <strain evidence="2">ADurb.Bin417</strain>
    </source>
</reference>
<dbReference type="SUPFAM" id="SSF52317">
    <property type="entry name" value="Class I glutamine amidotransferase-like"/>
    <property type="match status" value="1"/>
</dbReference>
<comment type="caution">
    <text evidence="2">The sequence shown here is derived from an EMBL/GenBank/DDBJ whole genome shotgun (WGS) entry which is preliminary data.</text>
</comment>
<accession>A0A1V5MIJ4</accession>
<evidence type="ECO:0000256" key="1">
    <source>
        <dbReference type="SAM" id="SignalP"/>
    </source>
</evidence>
<feature type="signal peptide" evidence="1">
    <location>
        <begin position="1"/>
        <end position="25"/>
    </location>
</feature>
<sequence length="258" mass="28275">MKMRKGWSTLIAAALLMTAAAGLYADDTPVGIYFNPVRGDDSSHCYGYEGTRIALEENGFDNVSYVKSLKAEDLKGIKVLIMSCVLGYPRGWDLKQVKEEQRRFVENGGGLVLIQESIGWRGIFKDNPIFPEFGRGVAHDGKSYGPVQLTPLLVIDKKHPITRDLPDQFPMQYDAAPLKPGEKGRVLIMLSDDAIVRSVKTKIDKMAALIVGEHGKGRVVLIGPLVGVSRLPREMENPPAGGELKMLLNSVRWAAGGN</sequence>
<feature type="chain" id="PRO_5012121602" evidence="1">
    <location>
        <begin position="26"/>
        <end position="258"/>
    </location>
</feature>
<dbReference type="Gene3D" id="3.40.50.880">
    <property type="match status" value="1"/>
</dbReference>
<organism evidence="2">
    <name type="scientific">candidate division TA06 bacterium ADurb.Bin417</name>
    <dbReference type="NCBI Taxonomy" id="1852828"/>
    <lineage>
        <taxon>Bacteria</taxon>
        <taxon>Bacteria division TA06</taxon>
    </lineage>
</organism>
<dbReference type="AlphaFoldDB" id="A0A1V5MIJ4"/>
<dbReference type="InterPro" id="IPR029062">
    <property type="entry name" value="Class_I_gatase-like"/>
</dbReference>
<gene>
    <name evidence="2" type="ORF">BWY73_00581</name>
</gene>
<name>A0A1V5MIJ4_UNCT6</name>
<proteinExistence type="predicted"/>
<evidence type="ECO:0000313" key="2">
    <source>
        <dbReference type="EMBL" id="OPZ92912.1"/>
    </source>
</evidence>